<comment type="caution">
    <text evidence="1">The sequence shown here is derived from an EMBL/GenBank/DDBJ whole genome shotgun (WGS) entry which is preliminary data.</text>
</comment>
<sequence>MKHSKKLQYRGMIPPCGIYCGGCPNYVRVKNRCLGAADGCVKKRRCKAIYGCCVEKKGLQFCGQCSNYPCSRFRKFADRWMKYGQDLYQNQQILKEKGEKGLMK</sequence>
<evidence type="ECO:0000313" key="1">
    <source>
        <dbReference type="EMBL" id="MBS2100623.1"/>
    </source>
</evidence>
<name>A0ABS5K0F0_9BACT</name>
<evidence type="ECO:0000313" key="2">
    <source>
        <dbReference type="Proteomes" id="UP000708576"/>
    </source>
</evidence>
<keyword evidence="2" id="KW-1185">Reference proteome</keyword>
<gene>
    <name evidence="1" type="ORF">KEM10_20220</name>
</gene>
<dbReference type="Proteomes" id="UP000708576">
    <property type="component" value="Unassembled WGS sequence"/>
</dbReference>
<dbReference type="EMBL" id="JAGUCO010000026">
    <property type="protein sequence ID" value="MBS2100623.1"/>
    <property type="molecule type" value="Genomic_DNA"/>
</dbReference>
<accession>A0ABS5K0F0</accession>
<dbReference type="RefSeq" id="WP_212218829.1">
    <property type="nucleotide sequence ID" value="NZ_JAGUCO010000026.1"/>
</dbReference>
<protein>
    <submittedName>
        <fullName evidence="1">DUF3795 domain-containing protein</fullName>
    </submittedName>
</protein>
<reference evidence="1 2" key="1">
    <citation type="journal article" date="2015" name="Int. J. Syst. Evol. Microbiol.">
        <title>Carboxylicivirga linearis sp. nov., isolated from a sea cucumber culture pond.</title>
        <authorList>
            <person name="Wang F.Q."/>
            <person name="Zhou Y.X."/>
            <person name="Lin X.Z."/>
            <person name="Chen G.J."/>
            <person name="Du Z.J."/>
        </authorList>
    </citation>
    <scope>NUCLEOTIDE SEQUENCE [LARGE SCALE GENOMIC DNA]</scope>
    <source>
        <strain evidence="1 2">FB218</strain>
    </source>
</reference>
<organism evidence="1 2">
    <name type="scientific">Carboxylicivirga linearis</name>
    <dbReference type="NCBI Taxonomy" id="1628157"/>
    <lineage>
        <taxon>Bacteria</taxon>
        <taxon>Pseudomonadati</taxon>
        <taxon>Bacteroidota</taxon>
        <taxon>Bacteroidia</taxon>
        <taxon>Marinilabiliales</taxon>
        <taxon>Marinilabiliaceae</taxon>
        <taxon>Carboxylicivirga</taxon>
    </lineage>
</organism>
<proteinExistence type="predicted"/>